<dbReference type="Pfam" id="PF03403">
    <property type="entry name" value="PAF-AH_p_II"/>
    <property type="match status" value="1"/>
</dbReference>
<dbReference type="SUPFAM" id="SSF53474">
    <property type="entry name" value="alpha/beta-Hydrolases"/>
    <property type="match status" value="1"/>
</dbReference>
<dbReference type="Proteomes" id="UP001295423">
    <property type="component" value="Unassembled WGS sequence"/>
</dbReference>
<organism evidence="6 7">
    <name type="scientific">Cylindrotheca closterium</name>
    <dbReference type="NCBI Taxonomy" id="2856"/>
    <lineage>
        <taxon>Eukaryota</taxon>
        <taxon>Sar</taxon>
        <taxon>Stramenopiles</taxon>
        <taxon>Ochrophyta</taxon>
        <taxon>Bacillariophyta</taxon>
        <taxon>Bacillariophyceae</taxon>
        <taxon>Bacillariophycidae</taxon>
        <taxon>Bacillariales</taxon>
        <taxon>Bacillariaceae</taxon>
        <taxon>Cylindrotheca</taxon>
    </lineage>
</organism>
<sequence>MTILADPSGLIVGDAETVGIRYFPGEEDKCPPFRVLYPASFNVRHSSSLGEENEQEGSTTTTRASNQTSRRRVSWFHEHGVAFFWNGYLHVAGIKKGSWLFAFLSTAIGAIASIATFSCSVLGWNGLHFPRGLLSVDAPPAIVIETKKKDKKPLIVFSHGLTGTGEENLLLMSAWAKMGFVVVSVHHTDGSSCRVRIQNAASVAAAAAADGFYKHGPPFANYDATFRPKQILHRTRDIQQALEFVATSPDLAKIRSICNIQEIISAGFSYGAATAVLVAHTIPQRIKGLILLDGWFYIDVSQAAGIEFEFPPQAFLPEDGSDLSTIVPSVFINSEAFESYTKIYQATRRLARQFSGSGSVPRQNETPLSFDNMHVLKGTQHNNFCDVIFWFPTRLLRYLGVIGQGCDPRDRYREIIRISSDFLKTNFHETS</sequence>
<dbReference type="PANTHER" id="PTHR10272:SF0">
    <property type="entry name" value="PLATELET-ACTIVATING FACTOR ACETYLHYDROLASE"/>
    <property type="match status" value="1"/>
</dbReference>
<keyword evidence="7" id="KW-1185">Reference proteome</keyword>
<dbReference type="PANTHER" id="PTHR10272">
    <property type="entry name" value="PLATELET-ACTIVATING FACTOR ACETYLHYDROLASE"/>
    <property type="match status" value="1"/>
</dbReference>
<accession>A0AAD2G618</accession>
<protein>
    <recommendedName>
        <fullName evidence="1">1-alkyl-2-acetylglycerophosphocholine esterase</fullName>
        <ecNumber evidence="1">3.1.1.47</ecNumber>
    </recommendedName>
</protein>
<dbReference type="EMBL" id="CAKOGP040002158">
    <property type="protein sequence ID" value="CAJ1963685.1"/>
    <property type="molecule type" value="Genomic_DNA"/>
</dbReference>
<reference evidence="6" key="1">
    <citation type="submission" date="2023-08" db="EMBL/GenBank/DDBJ databases">
        <authorList>
            <person name="Audoor S."/>
            <person name="Bilcke G."/>
        </authorList>
    </citation>
    <scope>NUCLEOTIDE SEQUENCE</scope>
</reference>
<keyword evidence="4" id="KW-0443">Lipid metabolism</keyword>
<feature type="region of interest" description="Disordered" evidence="5">
    <location>
        <begin position="48"/>
        <end position="69"/>
    </location>
</feature>
<keyword evidence="3" id="KW-0442">Lipid degradation</keyword>
<dbReference type="EC" id="3.1.1.47" evidence="1"/>
<evidence type="ECO:0000256" key="5">
    <source>
        <dbReference type="SAM" id="MobiDB-lite"/>
    </source>
</evidence>
<dbReference type="GO" id="GO:0016042">
    <property type="term" value="P:lipid catabolic process"/>
    <property type="evidence" value="ECO:0007669"/>
    <property type="project" value="UniProtKB-KW"/>
</dbReference>
<feature type="compositionally biased region" description="Polar residues" evidence="5">
    <location>
        <begin position="48"/>
        <end position="68"/>
    </location>
</feature>
<comment type="caution">
    <text evidence="6">The sequence shown here is derived from an EMBL/GenBank/DDBJ whole genome shotgun (WGS) entry which is preliminary data.</text>
</comment>
<dbReference type="Gene3D" id="3.40.50.1820">
    <property type="entry name" value="alpha/beta hydrolase"/>
    <property type="match status" value="1"/>
</dbReference>
<evidence type="ECO:0000256" key="4">
    <source>
        <dbReference type="ARBA" id="ARBA00023098"/>
    </source>
</evidence>
<dbReference type="InterPro" id="IPR029058">
    <property type="entry name" value="AB_hydrolase_fold"/>
</dbReference>
<evidence type="ECO:0000313" key="6">
    <source>
        <dbReference type="EMBL" id="CAJ1963685.1"/>
    </source>
</evidence>
<evidence type="ECO:0000313" key="7">
    <source>
        <dbReference type="Proteomes" id="UP001295423"/>
    </source>
</evidence>
<dbReference type="GO" id="GO:0003847">
    <property type="term" value="F:1-alkyl-2-acetylglycerophosphocholine esterase activity"/>
    <property type="evidence" value="ECO:0007669"/>
    <property type="project" value="UniProtKB-EC"/>
</dbReference>
<gene>
    <name evidence="6" type="ORF">CYCCA115_LOCUS20275</name>
</gene>
<dbReference type="AlphaFoldDB" id="A0AAD2G618"/>
<evidence type="ECO:0000256" key="1">
    <source>
        <dbReference type="ARBA" id="ARBA00013201"/>
    </source>
</evidence>
<evidence type="ECO:0000256" key="2">
    <source>
        <dbReference type="ARBA" id="ARBA00022801"/>
    </source>
</evidence>
<evidence type="ECO:0000256" key="3">
    <source>
        <dbReference type="ARBA" id="ARBA00022963"/>
    </source>
</evidence>
<keyword evidence="2" id="KW-0378">Hydrolase</keyword>
<proteinExistence type="predicted"/>
<name>A0AAD2G618_9STRA</name>